<gene>
    <name evidence="2" type="ORF">H920_13165</name>
</gene>
<feature type="compositionally biased region" description="Basic and acidic residues" evidence="1">
    <location>
        <begin position="78"/>
        <end position="94"/>
    </location>
</feature>
<feature type="region of interest" description="Disordered" evidence="1">
    <location>
        <begin position="72"/>
        <end position="94"/>
    </location>
</feature>
<feature type="region of interest" description="Disordered" evidence="1">
    <location>
        <begin position="17"/>
        <end position="46"/>
    </location>
</feature>
<evidence type="ECO:0000256" key="1">
    <source>
        <dbReference type="SAM" id="MobiDB-lite"/>
    </source>
</evidence>
<reference evidence="2 3" key="1">
    <citation type="submission" date="2013-11" db="EMBL/GenBank/DDBJ databases">
        <title>The Damaraland mole rat (Fukomys damarensis) genome and evolution of African mole rats.</title>
        <authorList>
            <person name="Gladyshev V.N."/>
            <person name="Fang X."/>
        </authorList>
    </citation>
    <scope>NUCLEOTIDE SEQUENCE [LARGE SCALE GENOMIC DNA]</scope>
    <source>
        <tissue evidence="2">Liver</tissue>
    </source>
</reference>
<proteinExistence type="predicted"/>
<accession>A0A091CZZ0</accession>
<protein>
    <submittedName>
        <fullName evidence="2">Uncharacterized protein</fullName>
    </submittedName>
</protein>
<sequence>MNQLLRLSPRASAFCPDLFPTHHQSPPGRHSRTSMNDVECGGDAAGHPTEVTWMHAGPLWLGALRQADKSALPTCAQTEEKITPPVHLAEKGIK</sequence>
<dbReference type="AlphaFoldDB" id="A0A091CZZ0"/>
<evidence type="ECO:0000313" key="3">
    <source>
        <dbReference type="Proteomes" id="UP000028990"/>
    </source>
</evidence>
<keyword evidence="3" id="KW-1185">Reference proteome</keyword>
<name>A0A091CZZ0_FUKDA</name>
<evidence type="ECO:0000313" key="2">
    <source>
        <dbReference type="EMBL" id="KFO25404.1"/>
    </source>
</evidence>
<organism evidence="2 3">
    <name type="scientific">Fukomys damarensis</name>
    <name type="common">Damaraland mole rat</name>
    <name type="synonym">Cryptomys damarensis</name>
    <dbReference type="NCBI Taxonomy" id="885580"/>
    <lineage>
        <taxon>Eukaryota</taxon>
        <taxon>Metazoa</taxon>
        <taxon>Chordata</taxon>
        <taxon>Craniata</taxon>
        <taxon>Vertebrata</taxon>
        <taxon>Euteleostomi</taxon>
        <taxon>Mammalia</taxon>
        <taxon>Eutheria</taxon>
        <taxon>Euarchontoglires</taxon>
        <taxon>Glires</taxon>
        <taxon>Rodentia</taxon>
        <taxon>Hystricomorpha</taxon>
        <taxon>Bathyergidae</taxon>
        <taxon>Fukomys</taxon>
    </lineage>
</organism>
<dbReference type="Proteomes" id="UP000028990">
    <property type="component" value="Unassembled WGS sequence"/>
</dbReference>
<dbReference type="EMBL" id="KN123358">
    <property type="protein sequence ID" value="KFO25404.1"/>
    <property type="molecule type" value="Genomic_DNA"/>
</dbReference>